<feature type="non-terminal residue" evidence="3">
    <location>
        <position position="1"/>
    </location>
</feature>
<dbReference type="InterPro" id="IPR011042">
    <property type="entry name" value="6-blade_b-propeller_TolB-like"/>
</dbReference>
<organism evidence="3 4">
    <name type="scientific">Adineta steineri</name>
    <dbReference type="NCBI Taxonomy" id="433720"/>
    <lineage>
        <taxon>Eukaryota</taxon>
        <taxon>Metazoa</taxon>
        <taxon>Spiralia</taxon>
        <taxon>Gnathifera</taxon>
        <taxon>Rotifera</taxon>
        <taxon>Eurotatoria</taxon>
        <taxon>Bdelloidea</taxon>
        <taxon>Adinetida</taxon>
        <taxon>Adinetidae</taxon>
        <taxon>Adineta</taxon>
    </lineage>
</organism>
<dbReference type="Pfam" id="PF01436">
    <property type="entry name" value="NHL"/>
    <property type="match status" value="1"/>
</dbReference>
<evidence type="ECO:0000256" key="1">
    <source>
        <dbReference type="ARBA" id="ARBA00022737"/>
    </source>
</evidence>
<feature type="repeat" description="NHL" evidence="2">
    <location>
        <begin position="22"/>
        <end position="58"/>
    </location>
</feature>
<comment type="caution">
    <text evidence="3">The sequence shown here is derived from an EMBL/GenBank/DDBJ whole genome shotgun (WGS) entry which is preliminary data.</text>
</comment>
<dbReference type="PROSITE" id="PS51125">
    <property type="entry name" value="NHL"/>
    <property type="match status" value="1"/>
</dbReference>
<keyword evidence="1" id="KW-0677">Repeat</keyword>
<dbReference type="EMBL" id="CAJOAY010022712">
    <property type="protein sequence ID" value="CAF4360031.1"/>
    <property type="molecule type" value="Genomic_DNA"/>
</dbReference>
<dbReference type="Proteomes" id="UP000663881">
    <property type="component" value="Unassembled WGS sequence"/>
</dbReference>
<evidence type="ECO:0000313" key="3">
    <source>
        <dbReference type="EMBL" id="CAF4360031.1"/>
    </source>
</evidence>
<evidence type="ECO:0000256" key="2">
    <source>
        <dbReference type="PROSITE-ProRule" id="PRU00504"/>
    </source>
</evidence>
<proteinExistence type="predicted"/>
<gene>
    <name evidence="3" type="ORF">OKA104_LOCUS49271</name>
</gene>
<dbReference type="InterPro" id="IPR001258">
    <property type="entry name" value="NHL_repeat"/>
</dbReference>
<name>A0A820LPE4_9BILA</name>
<dbReference type="AlphaFoldDB" id="A0A820LPE4"/>
<protein>
    <submittedName>
        <fullName evidence="3">Uncharacterized protein</fullName>
    </submittedName>
</protein>
<dbReference type="Gene3D" id="2.120.10.30">
    <property type="entry name" value="TolB, C-terminal domain"/>
    <property type="match status" value="1"/>
</dbReference>
<reference evidence="3" key="1">
    <citation type="submission" date="2021-02" db="EMBL/GenBank/DDBJ databases">
        <authorList>
            <person name="Nowell W R."/>
        </authorList>
    </citation>
    <scope>NUCLEOTIDE SEQUENCE</scope>
</reference>
<accession>A0A820LPE4</accession>
<dbReference type="SUPFAM" id="SSF63829">
    <property type="entry name" value="Calcium-dependent phosphotriesterase"/>
    <property type="match status" value="1"/>
</dbReference>
<evidence type="ECO:0000313" key="4">
    <source>
        <dbReference type="Proteomes" id="UP000663881"/>
    </source>
</evidence>
<sequence>IQIKKNKFQQFAITVAGGNGQGHELNQLYWPRGIFVDNDKSIYIADSFNHRIVKWELNINTGQIFADGNGKENQNNQLKDPTNIVFDKENNSFIIYDREKRRTLRYFDKIKRIKKLLFQILIVRVWQSIEMDLFMFPIGRIMK</sequence>